<accession>A0A7D9J994</accession>
<evidence type="ECO:0000313" key="2">
    <source>
        <dbReference type="EMBL" id="CAB4024779.1"/>
    </source>
</evidence>
<dbReference type="Proteomes" id="UP001152795">
    <property type="component" value="Unassembled WGS sequence"/>
</dbReference>
<sequence length="127" mass="14918">MVKIEELNRKRSLAKKMFDDEVKSFEFVLEARPEIHSLEEAFGEVKVKYKAVREIHNGITDLMVEADIEEADFTNHDIFITEIIAKYGDLLSKLEQYRRKCEVDQTSKGLPTEMEPKQQRSNLERIK</sequence>
<dbReference type="AlphaFoldDB" id="A0A7D9J994"/>
<proteinExistence type="predicted"/>
<protein>
    <submittedName>
        <fullName evidence="2">Uncharacterized protein</fullName>
    </submittedName>
</protein>
<feature type="compositionally biased region" description="Basic and acidic residues" evidence="1">
    <location>
        <begin position="114"/>
        <end position="127"/>
    </location>
</feature>
<reference evidence="2" key="1">
    <citation type="submission" date="2020-04" db="EMBL/GenBank/DDBJ databases">
        <authorList>
            <person name="Alioto T."/>
            <person name="Alioto T."/>
            <person name="Gomez Garrido J."/>
        </authorList>
    </citation>
    <scope>NUCLEOTIDE SEQUENCE</scope>
    <source>
        <strain evidence="2">A484AB</strain>
    </source>
</reference>
<name>A0A7D9J994_PARCT</name>
<organism evidence="2 3">
    <name type="scientific">Paramuricea clavata</name>
    <name type="common">Red gorgonian</name>
    <name type="synonym">Violescent sea-whip</name>
    <dbReference type="NCBI Taxonomy" id="317549"/>
    <lineage>
        <taxon>Eukaryota</taxon>
        <taxon>Metazoa</taxon>
        <taxon>Cnidaria</taxon>
        <taxon>Anthozoa</taxon>
        <taxon>Octocorallia</taxon>
        <taxon>Malacalcyonacea</taxon>
        <taxon>Plexauridae</taxon>
        <taxon>Paramuricea</taxon>
    </lineage>
</organism>
<keyword evidence="3" id="KW-1185">Reference proteome</keyword>
<gene>
    <name evidence="2" type="ORF">PACLA_8A035089</name>
</gene>
<feature type="non-terminal residue" evidence="2">
    <location>
        <position position="127"/>
    </location>
</feature>
<dbReference type="EMBL" id="CACRXK020013233">
    <property type="protein sequence ID" value="CAB4024779.1"/>
    <property type="molecule type" value="Genomic_DNA"/>
</dbReference>
<evidence type="ECO:0000256" key="1">
    <source>
        <dbReference type="SAM" id="MobiDB-lite"/>
    </source>
</evidence>
<comment type="caution">
    <text evidence="2">The sequence shown here is derived from an EMBL/GenBank/DDBJ whole genome shotgun (WGS) entry which is preliminary data.</text>
</comment>
<feature type="region of interest" description="Disordered" evidence="1">
    <location>
        <begin position="103"/>
        <end position="127"/>
    </location>
</feature>
<evidence type="ECO:0000313" key="3">
    <source>
        <dbReference type="Proteomes" id="UP001152795"/>
    </source>
</evidence>